<keyword evidence="7" id="KW-0997">Cell inner membrane</keyword>
<evidence type="ECO:0000313" key="11">
    <source>
        <dbReference type="Proteomes" id="UP000004848"/>
    </source>
</evidence>
<proteinExistence type="inferred from homology"/>
<organism evidence="10 11">
    <name type="scientific">Roseibium aggregatum (strain ATCC 25650 / DSM 13394 / JCM 20685 / NBRC 16684 / NCIMB 2208 / IAM 12614 / B1)</name>
    <name type="common">Stappia aggregata</name>
    <dbReference type="NCBI Taxonomy" id="384765"/>
    <lineage>
        <taxon>Bacteria</taxon>
        <taxon>Pseudomonadati</taxon>
        <taxon>Pseudomonadota</taxon>
        <taxon>Alphaproteobacteria</taxon>
        <taxon>Hyphomicrobiales</taxon>
        <taxon>Stappiaceae</taxon>
        <taxon>Roseibium</taxon>
    </lineage>
</organism>
<comment type="subcellular location">
    <subcellularLocation>
        <location evidence="7">Cell inner membrane</location>
        <topology evidence="7">Multi-pass membrane protein</topology>
    </subcellularLocation>
    <subcellularLocation>
        <location evidence="1">Cell membrane</location>
        <topology evidence="1">Multi-pass membrane protein</topology>
    </subcellularLocation>
</comment>
<dbReference type="PANTHER" id="PTHR33778:SF1">
    <property type="entry name" value="MAGNESIUM TRANSPORTER YHID-RELATED"/>
    <property type="match status" value="1"/>
</dbReference>
<dbReference type="PANTHER" id="PTHR33778">
    <property type="entry name" value="PROTEIN MGTC"/>
    <property type="match status" value="1"/>
</dbReference>
<reference evidence="10 11" key="1">
    <citation type="submission" date="2006-05" db="EMBL/GenBank/DDBJ databases">
        <authorList>
            <person name="King G."/>
            <person name="Ferriera S."/>
            <person name="Johnson J."/>
            <person name="Kravitz S."/>
            <person name="Beeson K."/>
            <person name="Sutton G."/>
            <person name="Rogers Y.-H."/>
            <person name="Friedman R."/>
            <person name="Frazier M."/>
            <person name="Venter J.C."/>
        </authorList>
    </citation>
    <scope>NUCLEOTIDE SEQUENCE [LARGE SCALE GENOMIC DNA]</scope>
    <source>
        <strain evidence="11">ATCC 25650 / DSM 13394 / JCM 20685 / NBRC 16684 / NCIMB 2208 / IAM 12614 / B1</strain>
    </source>
</reference>
<evidence type="ECO:0000256" key="6">
    <source>
        <dbReference type="ARBA" id="ARBA00023136"/>
    </source>
</evidence>
<keyword evidence="3" id="KW-1003">Cell membrane</keyword>
<dbReference type="Proteomes" id="UP000004848">
    <property type="component" value="Unassembled WGS sequence"/>
</dbReference>
<dbReference type="InterPro" id="IPR003416">
    <property type="entry name" value="MgtC/SapB/SrpB/YhiD_fam"/>
</dbReference>
<comment type="similarity">
    <text evidence="2 7">Belongs to the MgtC/SapB family.</text>
</comment>
<dbReference type="PRINTS" id="PR01837">
    <property type="entry name" value="MGTCSAPBPROT"/>
</dbReference>
<protein>
    <recommendedName>
        <fullName evidence="7">Protein MgtC</fullName>
    </recommendedName>
</protein>
<keyword evidence="6 7" id="KW-0472">Membrane</keyword>
<evidence type="ECO:0000256" key="8">
    <source>
        <dbReference type="SAM" id="MobiDB-lite"/>
    </source>
</evidence>
<accession>A0P3W3</accession>
<evidence type="ECO:0000259" key="9">
    <source>
        <dbReference type="Pfam" id="PF02308"/>
    </source>
</evidence>
<sequence length="202" mass="20928">MLTDPQQGTTMVDRLAAEMDLGFGAVPLEVLILRMMAAIVLGGIIGFEREERGKDAGLRTHMLIAFASCLFLLISQALADLPFSGASNVNVDPLRLVEAVTAGVAFLSAGLIFSRNGSVQNVTTGASMWLAGAIGTACGVGQIGLAGLATLMVVIVLAVVGRLQSKLGPQVRDSTPDEGSGEGSDNLRHARTHGLRDGGAMR</sequence>
<feature type="domain" description="MgtC/SapB/SrpB/YhiD N-terminal" evidence="9">
    <location>
        <begin position="35"/>
        <end position="164"/>
    </location>
</feature>
<evidence type="ECO:0000256" key="7">
    <source>
        <dbReference type="RuleBase" id="RU365041"/>
    </source>
</evidence>
<evidence type="ECO:0000256" key="5">
    <source>
        <dbReference type="ARBA" id="ARBA00022989"/>
    </source>
</evidence>
<feature type="transmembrane region" description="Helical" evidence="7">
    <location>
        <begin position="60"/>
        <end position="79"/>
    </location>
</feature>
<dbReference type="GO" id="GO:0005886">
    <property type="term" value="C:plasma membrane"/>
    <property type="evidence" value="ECO:0007669"/>
    <property type="project" value="UniProtKB-SubCell"/>
</dbReference>
<name>A0P3W3_ROSAI</name>
<gene>
    <name evidence="10" type="ORF">SIAM614_24747</name>
</gene>
<feature type="transmembrane region" description="Helical" evidence="7">
    <location>
        <begin position="129"/>
        <end position="160"/>
    </location>
</feature>
<evidence type="ECO:0000256" key="3">
    <source>
        <dbReference type="ARBA" id="ARBA00022475"/>
    </source>
</evidence>
<dbReference type="AlphaFoldDB" id="A0P3W3"/>
<keyword evidence="4 7" id="KW-0812">Transmembrane</keyword>
<evidence type="ECO:0000256" key="2">
    <source>
        <dbReference type="ARBA" id="ARBA00009298"/>
    </source>
</evidence>
<dbReference type="InterPro" id="IPR049177">
    <property type="entry name" value="MgtC_SapB_SrpB_YhiD_N"/>
</dbReference>
<dbReference type="Pfam" id="PF02308">
    <property type="entry name" value="MgtC"/>
    <property type="match status" value="1"/>
</dbReference>
<comment type="caution">
    <text evidence="10">The sequence shown here is derived from an EMBL/GenBank/DDBJ whole genome shotgun (WGS) entry which is preliminary data.</text>
</comment>
<keyword evidence="5 7" id="KW-1133">Transmembrane helix</keyword>
<evidence type="ECO:0000313" key="10">
    <source>
        <dbReference type="EMBL" id="EAV40259.1"/>
    </source>
</evidence>
<feature type="region of interest" description="Disordered" evidence="8">
    <location>
        <begin position="168"/>
        <end position="202"/>
    </location>
</feature>
<evidence type="ECO:0000256" key="1">
    <source>
        <dbReference type="ARBA" id="ARBA00004651"/>
    </source>
</evidence>
<dbReference type="eggNOG" id="COG1285">
    <property type="taxonomic scope" value="Bacteria"/>
</dbReference>
<evidence type="ECO:0000256" key="4">
    <source>
        <dbReference type="ARBA" id="ARBA00022692"/>
    </source>
</evidence>
<feature type="transmembrane region" description="Helical" evidence="7">
    <location>
        <begin position="31"/>
        <end position="48"/>
    </location>
</feature>
<dbReference type="EMBL" id="AAUW01000035">
    <property type="protein sequence ID" value="EAV40259.1"/>
    <property type="molecule type" value="Genomic_DNA"/>
</dbReference>
<feature type="transmembrane region" description="Helical" evidence="7">
    <location>
        <begin position="99"/>
        <end position="117"/>
    </location>
</feature>